<dbReference type="Pfam" id="PF04851">
    <property type="entry name" value="ResIII"/>
    <property type="match status" value="1"/>
</dbReference>
<dbReference type="InterPro" id="IPR006935">
    <property type="entry name" value="Helicase/UvrB_N"/>
</dbReference>
<organism evidence="4 5">
    <name type="scientific">Acetobacterium wieringae</name>
    <dbReference type="NCBI Taxonomy" id="52694"/>
    <lineage>
        <taxon>Bacteria</taxon>
        <taxon>Bacillati</taxon>
        <taxon>Bacillota</taxon>
        <taxon>Clostridia</taxon>
        <taxon>Eubacteriales</taxon>
        <taxon>Eubacteriaceae</taxon>
        <taxon>Acetobacterium</taxon>
    </lineage>
</organism>
<dbReference type="InterPro" id="IPR014001">
    <property type="entry name" value="Helicase_ATP-bd"/>
</dbReference>
<accession>A0A1F2PLA5</accession>
<dbReference type="InterPro" id="IPR029063">
    <property type="entry name" value="SAM-dependent_MTases_sf"/>
</dbReference>
<dbReference type="PANTHER" id="PTHR41313">
    <property type="entry name" value="ADENINE-SPECIFIC METHYLTRANSFERASE"/>
    <property type="match status" value="1"/>
</dbReference>
<feature type="coiled-coil region" evidence="1">
    <location>
        <begin position="1835"/>
        <end position="1862"/>
    </location>
</feature>
<dbReference type="Pfam" id="PF07669">
    <property type="entry name" value="Eco57I"/>
    <property type="match status" value="1"/>
</dbReference>
<dbReference type="STRING" id="52694.ACWI_09660"/>
<dbReference type="InterPro" id="IPR052933">
    <property type="entry name" value="DNA_Protect_Modify"/>
</dbReference>
<dbReference type="Proteomes" id="UP000176244">
    <property type="component" value="Unassembled WGS sequence"/>
</dbReference>
<sequence length="2294" mass="261416">MNSREIQHFPQIAQENFQTPENWMTFLERSAWHYKHTFYNQMLIVFQRPDATAVTGIEAWNKKLNRTVNVGAKRILVLDDQLKYEFKNVFDVSDTHKRNPDGPDFKLWSRENVDEVEIIKRATEQYQETRSKHTLPYYIMTEMKVRNKDQFEYFKTEIMESNRLYLRNLDVSGFANLYDNSVIYQILSRCGYNPRDYFNPEDFAQIKNIKNFKSLIFLGNNVTNTTKPFLIEMGKLVQTIEMEQLKNQIEGESKNEQKSGSIQTIGIDLSPGRGVSDPGYQTPYATQSGNREVRNDEKRISEGIQAGSVDGTDLRRQDQRTPGGSGSGSPAPAGIDHGGDDEKSSGSGQENQTNGMGRAYEQPNEAGQRDRSFGTHLQLSLFKPGQEPIKPNQQAESLKPSAFSIPQHDIDVILRSAGNNKNSQLRIVAQYKKQLLAEDNVAFLQAEYRTGGKGFYIDEKEVAVWFDKNGIQIARGNTVQSNFMKTTLSWEQVEKRIGELLENGLYMGQEQLDQVDGHERKELADKLWYLHQDRSGEFFMEDDIFRGGHPDSSARIAELYTDPEKLDEIINGLDGFAQKYKVDRSILRFHFHKPDELLKRLHDLKRERREYQANGFDYQEPAMFITKDEVDTVICSGSSMSGGKQRIINYFTENHSPQEKADFLKNEYGQGGRSHALSGADHSWLDYSVKGMLLRREEAEKSILLPWPKVAKRIEELMTLGRYVLEEPKRVKLTGQKPEKPVIPLDDIHDLLINVTPDDYTRPVIYDLLSETQNNDEFGEVIKNTYLFSEVPVLGNLTDTYRQHLDQNGIRFEKTADPSINRFLSWAEIAGEVRELIEAGQYVVPGAYQEMDPEPYVESYGETRSFITFDRDPEDANDRELIAVSAADQDEGDHSDQKKTDRNIPKPENYKITADVLGEGSPRQKFKANVLAIRTLQEIEKEKRVATPAEQAILSQYVGWGGLPQAFDPDNIHWQLEAKELKDLLTEDEYSSAKGSTLNAHYTAPVIIKAMYVALEQMGYYKGNILEPGMGVGHFFGLLPDTMKDSKLYGVELDEITGRIAKALYPEANISVCGFEKTQFSNNFFDVAIGNVPFGDYQVYDKAYDKHSFMIHDYFFAKSLDKLRDGGVVAFITSKGTMDKKSPMVRQYLAERAELIGAVRLPNNAFKANAGTEVTSDIIFLKKRDRKVLAVDEPWVHLGMDENGIPMNQYFIDHPEMILGEMQMVSGRFGEESACLPIPGNDLKLALEKALGNLDYQFPYTEIEAESLMEDDQATIPADPDVANYSYTIVNDELYYRENSVMNRMDKPAATTSRIMGLIGLRDCTRELIDLQLENGSNEEIEKKQEELHTLYDAFSKKHGLINATGNRRAFDEDGSYWLLCALEVLNEDGTFKDKSDIFYKRTIRTNEVVTAVDTSNEALLVSINEKAKVDLDYMSSLTGKPRDVIINDLEGVIFRDFGNLDPEQLPQNLFDVTDVPFVTADEYLSGNVRKKLDHVRQLFENLPNDQAETLLPNISALEAAQPRDLEASEIEVRLGATWIDPGYIQDFMVDTFKPATYLVNSGSIKIRYSPYTGVWNVQGKNADTYDNVLANVTYGTKRANAYRILEDSLNLKDIRIYDTIQNADGNDVRVLNKNETILANQKQELIKEAFRDWIFQDPQRREVLTRKYNILFNSIRPREYDGSHVVLHGISPEISLRDYQLNAIARGLYGGNTLLGHCVGAGKTFEMTAIAMESKYLGLSNKALFVVPNHLIGQWGAEFLALYPGANVLVAREKDFEPINRKKFCSRIATGDYDAIIIGHSQFEKIPLSKEFREQALDSQIEDVLMAIEDAKRNNEEQFTIKQLERTRKSLELRLNRLNDDTRKDGVITFEELGVDRLFVDEAHSYKNLFLYTKMRNVAGIGQSESQKATDMFNKCQYLDQLTQNKGVVFATGTPISNSITELYTMMRYLQYDTLMDMDLGHFDAWASTFAEVVTAIELSPEGTGYRSKTRLARFYNLPELMAVFKEVADIQTPDMLNLPVPKAIYEDVVIKPSEHQKEMLMELVARAERVRNHQVEPYEDNMLKITNDGRKLALDQRLINSLLLDPEESKVNKSVENIVKVWQDSMNQRSAQLVFCDLSTPNKDGRFNVYQEIKNKAIEKGIPEDEIAFIHDADTIVKKMALFSKVRSGSVRVLFGSTLKMGAGTDIQDKLIGLHHLDVPWRPADIEQREGRPIRPGNENPEVKIFRYITEQTFDSYSWQLIENKQKFIGQIMTSKLPGRSCEDVDEQALSYAEVKALATGNPLIKEKMVRP</sequence>
<evidence type="ECO:0000313" key="4">
    <source>
        <dbReference type="EMBL" id="OFV71466.1"/>
    </source>
</evidence>
<name>A0A1F2PLA5_9FIRM</name>
<dbReference type="EMBL" id="LKEU01000020">
    <property type="protein sequence ID" value="OFV71466.1"/>
    <property type="molecule type" value="Genomic_DNA"/>
</dbReference>
<dbReference type="GO" id="GO:0009007">
    <property type="term" value="F:site-specific DNA-methyltransferase (adenine-specific) activity"/>
    <property type="evidence" value="ECO:0007669"/>
    <property type="project" value="UniProtKB-EC"/>
</dbReference>
<evidence type="ECO:0000259" key="3">
    <source>
        <dbReference type="SMART" id="SM00487"/>
    </source>
</evidence>
<comment type="caution">
    <text evidence="4">The sequence shown here is derived from an EMBL/GenBank/DDBJ whole genome shotgun (WGS) entry which is preliminary data.</text>
</comment>
<feature type="compositionally biased region" description="Basic and acidic residues" evidence="2">
    <location>
        <begin position="291"/>
        <end position="301"/>
    </location>
</feature>
<dbReference type="InterPro" id="IPR027417">
    <property type="entry name" value="P-loop_NTPase"/>
</dbReference>
<dbReference type="GO" id="GO:0003677">
    <property type="term" value="F:DNA binding"/>
    <property type="evidence" value="ECO:0007669"/>
    <property type="project" value="InterPro"/>
</dbReference>
<feature type="domain" description="Helicase ATP-binding" evidence="3">
    <location>
        <begin position="1693"/>
        <end position="1967"/>
    </location>
</feature>
<dbReference type="SUPFAM" id="SSF52540">
    <property type="entry name" value="P-loop containing nucleoside triphosphate hydrolases"/>
    <property type="match status" value="2"/>
</dbReference>
<dbReference type="Gene3D" id="3.40.50.150">
    <property type="entry name" value="Vaccinia Virus protein VP39"/>
    <property type="match status" value="1"/>
</dbReference>
<feature type="region of interest" description="Disordered" evidence="2">
    <location>
        <begin position="250"/>
        <end position="371"/>
    </location>
</feature>
<dbReference type="RefSeq" id="WP_070370312.1">
    <property type="nucleotide sequence ID" value="NZ_LKEU01000020.1"/>
</dbReference>
<dbReference type="GO" id="GO:0006304">
    <property type="term" value="P:DNA modification"/>
    <property type="evidence" value="ECO:0007669"/>
    <property type="project" value="InterPro"/>
</dbReference>
<dbReference type="SUPFAM" id="SSF53335">
    <property type="entry name" value="S-adenosyl-L-methionine-dependent methyltransferases"/>
    <property type="match status" value="1"/>
</dbReference>
<evidence type="ECO:0000256" key="2">
    <source>
        <dbReference type="SAM" id="MobiDB-lite"/>
    </source>
</evidence>
<dbReference type="Gene3D" id="3.40.50.300">
    <property type="entry name" value="P-loop containing nucleotide triphosphate hydrolases"/>
    <property type="match status" value="2"/>
</dbReference>
<dbReference type="GO" id="GO:0005524">
    <property type="term" value="F:ATP binding"/>
    <property type="evidence" value="ECO:0007669"/>
    <property type="project" value="InterPro"/>
</dbReference>
<evidence type="ECO:0000256" key="1">
    <source>
        <dbReference type="SAM" id="Coils"/>
    </source>
</evidence>
<protein>
    <recommendedName>
        <fullName evidence="3">Helicase ATP-binding domain-containing protein</fullName>
    </recommendedName>
</protein>
<feature type="compositionally biased region" description="Polar residues" evidence="2">
    <location>
        <begin position="345"/>
        <end position="355"/>
    </location>
</feature>
<dbReference type="PANTHER" id="PTHR41313:SF1">
    <property type="entry name" value="DNA METHYLASE ADENINE-SPECIFIC DOMAIN-CONTAINING PROTEIN"/>
    <property type="match status" value="1"/>
</dbReference>
<feature type="region of interest" description="Disordered" evidence="2">
    <location>
        <begin position="885"/>
        <end position="906"/>
    </location>
</feature>
<evidence type="ECO:0000313" key="5">
    <source>
        <dbReference type="Proteomes" id="UP000176244"/>
    </source>
</evidence>
<dbReference type="GO" id="GO:0016787">
    <property type="term" value="F:hydrolase activity"/>
    <property type="evidence" value="ECO:0007669"/>
    <property type="project" value="InterPro"/>
</dbReference>
<reference evidence="4 5" key="1">
    <citation type="submission" date="2015-09" db="EMBL/GenBank/DDBJ databases">
        <title>Genome sequence of Acetobacterium wieringae DSM 1911.</title>
        <authorList>
            <person name="Poehlein A."/>
            <person name="Bengelsdorf F.R."/>
            <person name="Schiel-Bengelsdorf B."/>
            <person name="Duerre P."/>
            <person name="Daniel R."/>
        </authorList>
    </citation>
    <scope>NUCLEOTIDE SEQUENCE [LARGE SCALE GENOMIC DNA]</scope>
    <source>
        <strain evidence="4 5">DSM 1911</strain>
    </source>
</reference>
<dbReference type="SMART" id="SM00487">
    <property type="entry name" value="DEXDc"/>
    <property type="match status" value="1"/>
</dbReference>
<feature type="compositionally biased region" description="Basic and acidic residues" evidence="2">
    <location>
        <begin position="892"/>
        <end position="906"/>
    </location>
</feature>
<proteinExistence type="predicted"/>
<gene>
    <name evidence="4" type="ORF">ACWI_09660</name>
</gene>
<dbReference type="InterPro" id="IPR011639">
    <property type="entry name" value="MethylTrfase_TaqI-like_dom"/>
</dbReference>
<keyword evidence="1" id="KW-0175">Coiled coil</keyword>